<evidence type="ECO:0000256" key="18">
    <source>
        <dbReference type="ARBA" id="ARBA00023268"/>
    </source>
</evidence>
<keyword evidence="16 24" id="KW-0472">Membrane</keyword>
<evidence type="ECO:0000256" key="11">
    <source>
        <dbReference type="ARBA" id="ARBA00022801"/>
    </source>
</evidence>
<comment type="caution">
    <text evidence="27">The sequence shown here is derived from an EMBL/GenBank/DDBJ whole genome shotgun (WGS) entry which is preliminary data.</text>
</comment>
<dbReference type="SUPFAM" id="SSF53955">
    <property type="entry name" value="Lysozyme-like"/>
    <property type="match status" value="1"/>
</dbReference>
<organism evidence="27 28">
    <name type="scientific">Clostridium faecium</name>
    <dbReference type="NCBI Taxonomy" id="2762223"/>
    <lineage>
        <taxon>Bacteria</taxon>
        <taxon>Bacillati</taxon>
        <taxon>Bacillota</taxon>
        <taxon>Clostridia</taxon>
        <taxon>Eubacteriales</taxon>
        <taxon>Clostridiaceae</taxon>
        <taxon>Clostridium</taxon>
    </lineage>
</organism>
<evidence type="ECO:0000256" key="8">
    <source>
        <dbReference type="ARBA" id="ARBA00022676"/>
    </source>
</evidence>
<keyword evidence="13" id="KW-0735">Signal-anchor</keyword>
<dbReference type="EC" id="3.4.16.4" evidence="3"/>
<dbReference type="InterPro" id="IPR050396">
    <property type="entry name" value="Glycosyltr_51/Transpeptidase"/>
</dbReference>
<keyword evidence="28" id="KW-1185">Reference proteome</keyword>
<dbReference type="Gene3D" id="1.10.3810.10">
    <property type="entry name" value="Biosynthetic peptidoglycan transglycosylase-like"/>
    <property type="match status" value="1"/>
</dbReference>
<dbReference type="InterPro" id="IPR023346">
    <property type="entry name" value="Lysozyme-like_dom_sf"/>
</dbReference>
<keyword evidence="5" id="KW-1003">Cell membrane</keyword>
<evidence type="ECO:0000313" key="27">
    <source>
        <dbReference type="EMBL" id="MBD8048561.1"/>
    </source>
</evidence>
<protein>
    <recommendedName>
        <fullName evidence="4">Penicillin-binding protein 1A</fullName>
        <ecNumber evidence="21">2.4.99.28</ecNumber>
        <ecNumber evidence="3">3.4.16.4</ecNumber>
    </recommendedName>
</protein>
<evidence type="ECO:0000256" key="2">
    <source>
        <dbReference type="ARBA" id="ARBA00004401"/>
    </source>
</evidence>
<dbReference type="InterPro" id="IPR001460">
    <property type="entry name" value="PCN-bd_Tpept"/>
</dbReference>
<evidence type="ECO:0000256" key="5">
    <source>
        <dbReference type="ARBA" id="ARBA00022475"/>
    </source>
</evidence>
<evidence type="ECO:0000256" key="17">
    <source>
        <dbReference type="ARBA" id="ARBA00023251"/>
    </source>
</evidence>
<keyword evidence="19" id="KW-0961">Cell wall biogenesis/degradation</keyword>
<evidence type="ECO:0000256" key="9">
    <source>
        <dbReference type="ARBA" id="ARBA00022679"/>
    </source>
</evidence>
<comment type="subcellular location">
    <subcellularLocation>
        <location evidence="2">Cell membrane</location>
        <topology evidence="2">Single-pass type II membrane protein</topology>
    </subcellularLocation>
</comment>
<keyword evidence="12" id="KW-0133">Cell shape</keyword>
<dbReference type="EC" id="2.4.99.28" evidence="21"/>
<evidence type="ECO:0000256" key="20">
    <source>
        <dbReference type="ARBA" id="ARBA00034000"/>
    </source>
</evidence>
<dbReference type="Gene3D" id="3.40.710.10">
    <property type="entry name" value="DD-peptidase/beta-lactamase superfamily"/>
    <property type="match status" value="1"/>
</dbReference>
<evidence type="ECO:0000256" key="6">
    <source>
        <dbReference type="ARBA" id="ARBA00022645"/>
    </source>
</evidence>
<keyword evidence="14" id="KW-0573">Peptidoglycan synthesis</keyword>
<feature type="domain" description="Penicillin-binding protein transpeptidase" evidence="25">
    <location>
        <begin position="370"/>
        <end position="622"/>
    </location>
</feature>
<feature type="compositionally biased region" description="Basic and acidic residues" evidence="23">
    <location>
        <begin position="780"/>
        <end position="811"/>
    </location>
</feature>
<keyword evidence="6" id="KW-0121">Carboxypeptidase</keyword>
<proteinExistence type="predicted"/>
<comment type="catalytic activity">
    <reaction evidence="20">
        <text>Preferential cleavage: (Ac)2-L-Lys-D-Ala-|-D-Ala. Also transpeptidation of peptidyl-alanyl moieties that are N-acyl substituents of D-alanine.</text>
        <dbReference type="EC" id="3.4.16.4"/>
    </reaction>
</comment>
<evidence type="ECO:0000256" key="15">
    <source>
        <dbReference type="ARBA" id="ARBA00022989"/>
    </source>
</evidence>
<keyword evidence="10 24" id="KW-0812">Transmembrane</keyword>
<sequence length="863" mass="96308">MSEKKKGDSKKKRSRKKTRSKIFKGIYIILIVIILGAIAIGAGIGYGMIKTAPEIDVHKFLEVEETSTIYDNKGTLIDEFNTPEKRISVSIDKVPKILKNAFISIEDERFYSHKGIDIRRLGGAFVADVKIALGLSDGNLQGASTITQQLVKYRYFLEDSLTNRTSIKRKVQEMYLAHKLEEKLTKDQILESYMNTIFLGGSAHGIEAASQMYFNKSVDKLTIKQAAFIAGAAQNPSVSFANAFKNYKENIPFDSPRTKTVLGKMLETGNITQAEYDEAMAEDLMFNFSLKSSNKMNYEYFSRPVIEEVAKDLMTLYGYNKEKAYDELMYGGYRVYTTMDKSLQDEVQQVINDENGEFISPYTNPNLQASAVIMDYKTGEVKCIIGGRGDQPANSYNRAASDNFLRAPGSSLKPLTVYAPAIDSRKLTAGSAFEDAPIPTEIGAKYNDPPYDPKNSPDMYRGYVTMRDSIRVSANTVAVRITDAIGLDLSAEYGEKFGVQLDAEDKSSMAALALGQLDAGALSGTNPLTMSSAYGAFGNGGIVTKPRLYTKVVDRNGKTILESKLQTNTVLSPESAYIMFDMLKEPIIGTGPSANFGNMPIRGKTGTASNSTDLWFTGLTPYYSCAVWMGNDDYTPVEGMTSDNPSALWGRIMAIAHRDLPYKDIERPANVINVDISRDSGTLPTDLTYRDPRGDRVYSELFISGTQPTTLDDVHVEADVVKGADGKYYLPSENTPKDRIERQVFITRDYASDYLQDSQWVLPTEKDPTKYDIIDRIKDKDKDKDNGKNKDKDKDKDKEDEKDKDKDKDKEDESSENDTTDIIDDILSNLQTMNFHRSSNIGSLSTSLSFSKFVDTIWEYIKF</sequence>
<evidence type="ECO:0000256" key="23">
    <source>
        <dbReference type="SAM" id="MobiDB-lite"/>
    </source>
</evidence>
<evidence type="ECO:0000256" key="16">
    <source>
        <dbReference type="ARBA" id="ARBA00023136"/>
    </source>
</evidence>
<feature type="transmembrane region" description="Helical" evidence="24">
    <location>
        <begin position="21"/>
        <end position="49"/>
    </location>
</feature>
<evidence type="ECO:0000256" key="7">
    <source>
        <dbReference type="ARBA" id="ARBA00022670"/>
    </source>
</evidence>
<evidence type="ECO:0000259" key="26">
    <source>
        <dbReference type="Pfam" id="PF00912"/>
    </source>
</evidence>
<keyword evidence="18" id="KW-0511">Multifunctional enzyme</keyword>
<evidence type="ECO:0000256" key="14">
    <source>
        <dbReference type="ARBA" id="ARBA00022984"/>
    </source>
</evidence>
<accession>A0ABR8YWA0</accession>
<evidence type="ECO:0000259" key="25">
    <source>
        <dbReference type="Pfam" id="PF00905"/>
    </source>
</evidence>
<comment type="function">
    <text evidence="1">Cell wall formation. Synthesis of cross-linked peptidoglycan from the lipid intermediates. The enzyme has a penicillin-insensitive transglycosylase N-terminal domain (formation of linear glycan strands) and a penicillin-sensitive transpeptidase C-terminal domain (cross-linking of the peptide subunits).</text>
</comment>
<evidence type="ECO:0000256" key="4">
    <source>
        <dbReference type="ARBA" id="ARBA00018638"/>
    </source>
</evidence>
<dbReference type="PANTHER" id="PTHR32282:SF11">
    <property type="entry name" value="PENICILLIN-BINDING PROTEIN 1B"/>
    <property type="match status" value="1"/>
</dbReference>
<dbReference type="SUPFAM" id="SSF56601">
    <property type="entry name" value="beta-lactamase/transpeptidase-like"/>
    <property type="match status" value="1"/>
</dbReference>
<evidence type="ECO:0000256" key="22">
    <source>
        <dbReference type="ARBA" id="ARBA00049902"/>
    </source>
</evidence>
<evidence type="ECO:0000256" key="21">
    <source>
        <dbReference type="ARBA" id="ARBA00044770"/>
    </source>
</evidence>
<dbReference type="EMBL" id="JACSQB010000153">
    <property type="protein sequence ID" value="MBD8048561.1"/>
    <property type="molecule type" value="Genomic_DNA"/>
</dbReference>
<keyword evidence="9" id="KW-0808">Transferase</keyword>
<feature type="domain" description="Glycosyl transferase family 51" evidence="26">
    <location>
        <begin position="74"/>
        <end position="265"/>
    </location>
</feature>
<feature type="region of interest" description="Disordered" evidence="23">
    <location>
        <begin position="780"/>
        <end position="820"/>
    </location>
</feature>
<keyword evidence="8" id="KW-0328">Glycosyltransferase</keyword>
<dbReference type="InterPro" id="IPR036950">
    <property type="entry name" value="PBP_transglycosylase"/>
</dbReference>
<keyword evidence="11" id="KW-0378">Hydrolase</keyword>
<name>A0ABR8YWA0_9CLOT</name>
<dbReference type="Proteomes" id="UP000627166">
    <property type="component" value="Unassembled WGS sequence"/>
</dbReference>
<dbReference type="PANTHER" id="PTHR32282">
    <property type="entry name" value="BINDING PROTEIN TRANSPEPTIDASE, PUTATIVE-RELATED"/>
    <property type="match status" value="1"/>
</dbReference>
<evidence type="ECO:0000256" key="13">
    <source>
        <dbReference type="ARBA" id="ARBA00022968"/>
    </source>
</evidence>
<evidence type="ECO:0000256" key="24">
    <source>
        <dbReference type="SAM" id="Phobius"/>
    </source>
</evidence>
<keyword evidence="17" id="KW-0046">Antibiotic resistance</keyword>
<evidence type="ECO:0000256" key="3">
    <source>
        <dbReference type="ARBA" id="ARBA00012448"/>
    </source>
</evidence>
<dbReference type="InterPro" id="IPR001264">
    <property type="entry name" value="Glyco_trans_51"/>
</dbReference>
<keyword evidence="15 24" id="KW-1133">Transmembrane helix</keyword>
<dbReference type="NCBIfam" id="TIGR02074">
    <property type="entry name" value="PBP_1a_fam"/>
    <property type="match status" value="1"/>
</dbReference>
<evidence type="ECO:0000256" key="10">
    <source>
        <dbReference type="ARBA" id="ARBA00022692"/>
    </source>
</evidence>
<dbReference type="RefSeq" id="WP_191741508.1">
    <property type="nucleotide sequence ID" value="NZ_JACSQB010000153.1"/>
</dbReference>
<reference evidence="27 28" key="1">
    <citation type="submission" date="2020-08" db="EMBL/GenBank/DDBJ databases">
        <title>A Genomic Blueprint of the Chicken Gut Microbiome.</title>
        <authorList>
            <person name="Gilroy R."/>
            <person name="Ravi A."/>
            <person name="Getino M."/>
            <person name="Pursley I."/>
            <person name="Horton D.L."/>
            <person name="Alikhan N.-F."/>
            <person name="Baker D."/>
            <person name="Gharbi K."/>
            <person name="Hall N."/>
            <person name="Watson M."/>
            <person name="Adriaenssens E.M."/>
            <person name="Foster-Nyarko E."/>
            <person name="Jarju S."/>
            <person name="Secka A."/>
            <person name="Antonio M."/>
            <person name="Oren A."/>
            <person name="Chaudhuri R."/>
            <person name="La Ragione R.M."/>
            <person name="Hildebrand F."/>
            <person name="Pallen M.J."/>
        </authorList>
    </citation>
    <scope>NUCLEOTIDE SEQUENCE [LARGE SCALE GENOMIC DNA]</scope>
    <source>
        <strain evidence="27 28">N37</strain>
    </source>
</reference>
<evidence type="ECO:0000256" key="19">
    <source>
        <dbReference type="ARBA" id="ARBA00023316"/>
    </source>
</evidence>
<dbReference type="Pfam" id="PF00905">
    <property type="entry name" value="Transpeptidase"/>
    <property type="match status" value="1"/>
</dbReference>
<gene>
    <name evidence="27" type="ORF">H9637_16250</name>
</gene>
<dbReference type="Pfam" id="PF00912">
    <property type="entry name" value="Transgly"/>
    <property type="match status" value="1"/>
</dbReference>
<evidence type="ECO:0000256" key="1">
    <source>
        <dbReference type="ARBA" id="ARBA00002624"/>
    </source>
</evidence>
<evidence type="ECO:0000256" key="12">
    <source>
        <dbReference type="ARBA" id="ARBA00022960"/>
    </source>
</evidence>
<keyword evidence="7" id="KW-0645">Protease</keyword>
<evidence type="ECO:0000313" key="28">
    <source>
        <dbReference type="Proteomes" id="UP000627166"/>
    </source>
</evidence>
<comment type="catalytic activity">
    <reaction evidence="22">
        <text>[GlcNAc-(1-&gt;4)-Mur2Ac(oyl-L-Ala-gamma-D-Glu-L-Lys-D-Ala-D-Ala)](n)-di-trans,octa-cis-undecaprenyl diphosphate + beta-D-GlcNAc-(1-&gt;4)-Mur2Ac(oyl-L-Ala-gamma-D-Glu-L-Lys-D-Ala-D-Ala)-di-trans,octa-cis-undecaprenyl diphosphate = [GlcNAc-(1-&gt;4)-Mur2Ac(oyl-L-Ala-gamma-D-Glu-L-Lys-D-Ala-D-Ala)](n+1)-di-trans,octa-cis-undecaprenyl diphosphate + di-trans,octa-cis-undecaprenyl diphosphate + H(+)</text>
        <dbReference type="Rhea" id="RHEA:23708"/>
        <dbReference type="Rhea" id="RHEA-COMP:9602"/>
        <dbReference type="Rhea" id="RHEA-COMP:9603"/>
        <dbReference type="ChEBI" id="CHEBI:15378"/>
        <dbReference type="ChEBI" id="CHEBI:58405"/>
        <dbReference type="ChEBI" id="CHEBI:60033"/>
        <dbReference type="ChEBI" id="CHEBI:78435"/>
        <dbReference type="EC" id="2.4.99.28"/>
    </reaction>
</comment>
<dbReference type="InterPro" id="IPR012338">
    <property type="entry name" value="Beta-lactam/transpept-like"/>
</dbReference>